<feature type="region of interest" description="Disordered" evidence="1">
    <location>
        <begin position="702"/>
        <end position="721"/>
    </location>
</feature>
<name>A0ABR1K6J5_9AGAR</name>
<dbReference type="Proteomes" id="UP001498398">
    <property type="component" value="Unassembled WGS sequence"/>
</dbReference>
<keyword evidence="4" id="KW-1185">Reference proteome</keyword>
<feature type="compositionally biased region" description="Pro residues" evidence="1">
    <location>
        <begin position="709"/>
        <end position="720"/>
    </location>
</feature>
<evidence type="ECO:0000313" key="4">
    <source>
        <dbReference type="Proteomes" id="UP001498398"/>
    </source>
</evidence>
<dbReference type="PANTHER" id="PTHR10622">
    <property type="entry name" value="HET DOMAIN-CONTAINING PROTEIN"/>
    <property type="match status" value="1"/>
</dbReference>
<dbReference type="PANTHER" id="PTHR10622:SF12">
    <property type="entry name" value="HET DOMAIN-CONTAINING PROTEIN"/>
    <property type="match status" value="1"/>
</dbReference>
<protein>
    <recommendedName>
        <fullName evidence="2">Heterokaryon incompatibility domain-containing protein</fullName>
    </recommendedName>
</protein>
<evidence type="ECO:0000313" key="3">
    <source>
        <dbReference type="EMBL" id="KAK7471197.1"/>
    </source>
</evidence>
<dbReference type="InterPro" id="IPR015926">
    <property type="entry name" value="Cytolysin/lectin"/>
</dbReference>
<comment type="caution">
    <text evidence="3">The sequence shown here is derived from an EMBL/GenBank/DDBJ whole genome shotgun (WGS) entry which is preliminary data.</text>
</comment>
<proteinExistence type="predicted"/>
<gene>
    <name evidence="3" type="ORF">VKT23_002607</name>
</gene>
<organism evidence="3 4">
    <name type="scientific">Marasmiellus scandens</name>
    <dbReference type="NCBI Taxonomy" id="2682957"/>
    <lineage>
        <taxon>Eukaryota</taxon>
        <taxon>Fungi</taxon>
        <taxon>Dikarya</taxon>
        <taxon>Basidiomycota</taxon>
        <taxon>Agaricomycotina</taxon>
        <taxon>Agaricomycetes</taxon>
        <taxon>Agaricomycetidae</taxon>
        <taxon>Agaricales</taxon>
        <taxon>Marasmiineae</taxon>
        <taxon>Omphalotaceae</taxon>
        <taxon>Marasmiellus</taxon>
    </lineage>
</organism>
<dbReference type="Pfam" id="PF06985">
    <property type="entry name" value="HET"/>
    <property type="match status" value="1"/>
</dbReference>
<feature type="domain" description="Heterokaryon incompatibility" evidence="2">
    <location>
        <begin position="22"/>
        <end position="114"/>
    </location>
</feature>
<evidence type="ECO:0000256" key="1">
    <source>
        <dbReference type="SAM" id="MobiDB-lite"/>
    </source>
</evidence>
<dbReference type="Gene3D" id="2.60.270.20">
    <property type="entry name" value="Cytolysin/lectin"/>
    <property type="match status" value="1"/>
</dbReference>
<reference evidence="3 4" key="1">
    <citation type="submission" date="2024-01" db="EMBL/GenBank/DDBJ databases">
        <title>A draft genome for the cacao thread blight pathogen Marasmiellus scandens.</title>
        <authorList>
            <person name="Baruah I.K."/>
            <person name="Leung J."/>
            <person name="Bukari Y."/>
            <person name="Amoako-Attah I."/>
            <person name="Meinhardt L.W."/>
            <person name="Bailey B.A."/>
            <person name="Cohen S.P."/>
        </authorList>
    </citation>
    <scope>NUCLEOTIDE SEQUENCE [LARGE SCALE GENOMIC DNA]</scope>
    <source>
        <strain evidence="3 4">GH-19</strain>
    </source>
</reference>
<dbReference type="InterPro" id="IPR010730">
    <property type="entry name" value="HET"/>
</dbReference>
<evidence type="ECO:0000259" key="2">
    <source>
        <dbReference type="Pfam" id="PF06985"/>
    </source>
</evidence>
<accession>A0ABR1K6J5</accession>
<dbReference type="SUPFAM" id="SSF63724">
    <property type="entry name" value="Cytolysin/lectin"/>
    <property type="match status" value="1"/>
</dbReference>
<dbReference type="EMBL" id="JBANRG010000002">
    <property type="protein sequence ID" value="KAK7471197.1"/>
    <property type="molecule type" value="Genomic_DNA"/>
</dbReference>
<sequence length="733" mass="83973">MRLLNTTTLHLSEFPGCHVPPYAILSHTWGEEEISFQDIQSPHSNAMRGKAGYKKLQGCCSLARQEGFEFIWIDTCCINKDSSAELSEALNSMYRYYQDAEVCYAYLPDVNKHEDPRSIHSSFRNCRWFTRGWTLQELLAPSTVIFFDVDWKEVGTKSSLQDVITAITGIPAEVLLDDEPQNISIATRMSWAATRETTREEDRAYCLMGIFGVHMPTLYGEGETNAFRRLQLEIIKFSRDRSIFAWRAPVGTSEPRGLLAKSPFEFRTSGNVGVSDDSRGVFPYSMTNHGLFIQLPMEVVGISDKGEALYVAFLDCQMKSGGEQVGIYLKKVGDPSQNQFMRWSADEIELIMRGSSWRPEGREEAYIREDMTTRRKRRCDKWQFNIQPLKDFVGFAIQQQSYTVWQSTETVDWEQGAGENIDQKIALSVSECSDVTLLFRHKATGEQFTVIFGIHNFHIFSDISTDVGFGMSPLEHEFFKKSYTLGDRRDMLGRALDRVSKRLGEEKVVSLAIRKKVGPGEYDVDIDIVPGQYSMSKELIPPEYGFLIKTESANYSLKSVFPPDIVPVNCRDPEVFVSIDHRSDGLLASRMLVFESPWNRYPNIVIILGIHQSLRVWTDILIEPVTQSIEEMWMTYHKSDERRGKQLTRSKLLSEDDWLDRCSRTRSYQRSQLHAVVITGKRTTLQEGSHWAQIHLSCRRKTRKRRKIPPTPPYPPPLPPQLSSTFVPFLLAD</sequence>